<feature type="transmembrane region" description="Helical" evidence="7">
    <location>
        <begin position="100"/>
        <end position="118"/>
    </location>
</feature>
<dbReference type="KEGG" id="pbap:Pla133_24530"/>
<evidence type="ECO:0000259" key="8">
    <source>
        <dbReference type="Pfam" id="PF02397"/>
    </source>
</evidence>
<evidence type="ECO:0000256" key="1">
    <source>
        <dbReference type="ARBA" id="ARBA00004141"/>
    </source>
</evidence>
<dbReference type="InterPro" id="IPR017475">
    <property type="entry name" value="EPS_sugar_tfrase"/>
</dbReference>
<name>A0A518BK72_9BACT</name>
<dbReference type="EMBL" id="CP036287">
    <property type="protein sequence ID" value="QDU67371.1"/>
    <property type="molecule type" value="Genomic_DNA"/>
</dbReference>
<dbReference type="InterPro" id="IPR036291">
    <property type="entry name" value="NAD(P)-bd_dom_sf"/>
</dbReference>
<dbReference type="Proteomes" id="UP000316921">
    <property type="component" value="Chromosome"/>
</dbReference>
<keyword evidence="5 7" id="KW-1133">Transmembrane helix</keyword>
<gene>
    <name evidence="9" type="primary">wcaJ</name>
    <name evidence="9" type="ORF">Pla133_24530</name>
</gene>
<evidence type="ECO:0000256" key="2">
    <source>
        <dbReference type="ARBA" id="ARBA00006464"/>
    </source>
</evidence>
<dbReference type="Pfam" id="PF02397">
    <property type="entry name" value="Bac_transf"/>
    <property type="match status" value="1"/>
</dbReference>
<evidence type="ECO:0000313" key="10">
    <source>
        <dbReference type="Proteomes" id="UP000316921"/>
    </source>
</evidence>
<comment type="similarity">
    <text evidence="2">Belongs to the bacterial sugar transferase family.</text>
</comment>
<sequence>MDSRTPIQERDNAFGHFVRRHFEPLMLAAQVLIDLGVVLLACLVGFLIGQRSGGPGAGVPLSVYIELWTLTAAVCLVCFHAFGMYSPVKSLLNVEEFKAIAKSCAVAFLVVVTLTLLLRSTEPTAAGVASTADGDAVFRALRQLHAAIDLRLDPTSFSRLTLLVSFVLILFFTTVSRFVSFKTIQSLHRRGIGNRNALVLGTGTTAQWLMRKFTLVPTLGLRTVGFVGDDPDEVGRSMERSVVLGTFDELEALIGRFKVSEVFVALPEAAEERVMEFIERLEALGVTYRVVPRFYHLMSQRVRIENLDSIPLISRPDRSQGTLSALVKRLLDIALALVTLVLTAPLFVVAAILIKRDSEGPIFYLQERIGKDGRPFRIFKFRTMHVHLSGDAPAPRDDHDPRITTVGRLLRRYSLDELPQVLNVLTGEMSMVGPRPEMPFIVAGYGALERERLRAKPGITGLWQISYARTEEIHKNLDYDIYYVENRSLLLDLVILVLTVFAVVKGTGAH</sequence>
<dbReference type="RefSeq" id="WP_145065460.1">
    <property type="nucleotide sequence ID" value="NZ_CP036287.1"/>
</dbReference>
<organism evidence="9 10">
    <name type="scientific">Engelhardtia mirabilis</name>
    <dbReference type="NCBI Taxonomy" id="2528011"/>
    <lineage>
        <taxon>Bacteria</taxon>
        <taxon>Pseudomonadati</taxon>
        <taxon>Planctomycetota</taxon>
        <taxon>Planctomycetia</taxon>
        <taxon>Planctomycetia incertae sedis</taxon>
        <taxon>Engelhardtia</taxon>
    </lineage>
</organism>
<feature type="transmembrane region" description="Helical" evidence="7">
    <location>
        <begin position="333"/>
        <end position="354"/>
    </location>
</feature>
<feature type="transmembrane region" description="Helical" evidence="7">
    <location>
        <begin position="160"/>
        <end position="180"/>
    </location>
</feature>
<accession>A0A518BK72</accession>
<evidence type="ECO:0000256" key="7">
    <source>
        <dbReference type="SAM" id="Phobius"/>
    </source>
</evidence>
<dbReference type="AlphaFoldDB" id="A0A518BK72"/>
<feature type="domain" description="Bacterial sugar transferase" evidence="8">
    <location>
        <begin position="328"/>
        <end position="505"/>
    </location>
</feature>
<keyword evidence="3 9" id="KW-0808">Transferase</keyword>
<keyword evidence="6 7" id="KW-0472">Membrane</keyword>
<dbReference type="GO" id="GO:0016020">
    <property type="term" value="C:membrane"/>
    <property type="evidence" value="ECO:0007669"/>
    <property type="project" value="UniProtKB-SubCell"/>
</dbReference>
<proteinExistence type="inferred from homology"/>
<comment type="subcellular location">
    <subcellularLocation>
        <location evidence="1">Membrane</location>
        <topology evidence="1">Multi-pass membrane protein</topology>
    </subcellularLocation>
</comment>
<evidence type="ECO:0000256" key="6">
    <source>
        <dbReference type="ARBA" id="ARBA00023136"/>
    </source>
</evidence>
<keyword evidence="10" id="KW-1185">Reference proteome</keyword>
<protein>
    <submittedName>
        <fullName evidence="9">UDP-glucose:undecaprenyl-phosphate glucose-1-phosphate transferase</fullName>
        <ecNumber evidence="9">2.7.8.31</ecNumber>
    </submittedName>
</protein>
<dbReference type="EC" id="2.7.8.31" evidence="9"/>
<evidence type="ECO:0000313" key="9">
    <source>
        <dbReference type="EMBL" id="QDU67371.1"/>
    </source>
</evidence>
<dbReference type="Gene3D" id="3.40.50.720">
    <property type="entry name" value="NAD(P)-binding Rossmann-like Domain"/>
    <property type="match status" value="1"/>
</dbReference>
<evidence type="ECO:0000256" key="3">
    <source>
        <dbReference type="ARBA" id="ARBA00022679"/>
    </source>
</evidence>
<dbReference type="Pfam" id="PF13727">
    <property type="entry name" value="CoA_binding_3"/>
    <property type="match status" value="1"/>
</dbReference>
<feature type="transmembrane region" description="Helical" evidence="7">
    <location>
        <begin position="68"/>
        <end position="88"/>
    </location>
</feature>
<dbReference type="GO" id="GO:0089702">
    <property type="term" value="F:undecaprenyl-phosphate glucose phosphotransferase activity"/>
    <property type="evidence" value="ECO:0007669"/>
    <property type="project" value="UniProtKB-EC"/>
</dbReference>
<evidence type="ECO:0000256" key="5">
    <source>
        <dbReference type="ARBA" id="ARBA00022989"/>
    </source>
</evidence>
<dbReference type="NCBIfam" id="TIGR03025">
    <property type="entry name" value="EPS_sugtrans"/>
    <property type="match status" value="1"/>
</dbReference>
<reference evidence="9 10" key="1">
    <citation type="submission" date="2019-02" db="EMBL/GenBank/DDBJ databases">
        <title>Deep-cultivation of Planctomycetes and their phenomic and genomic characterization uncovers novel biology.</title>
        <authorList>
            <person name="Wiegand S."/>
            <person name="Jogler M."/>
            <person name="Boedeker C."/>
            <person name="Pinto D."/>
            <person name="Vollmers J."/>
            <person name="Rivas-Marin E."/>
            <person name="Kohn T."/>
            <person name="Peeters S.H."/>
            <person name="Heuer A."/>
            <person name="Rast P."/>
            <person name="Oberbeckmann S."/>
            <person name="Bunk B."/>
            <person name="Jeske O."/>
            <person name="Meyerdierks A."/>
            <person name="Storesund J.E."/>
            <person name="Kallscheuer N."/>
            <person name="Luecker S."/>
            <person name="Lage O.M."/>
            <person name="Pohl T."/>
            <person name="Merkel B.J."/>
            <person name="Hornburger P."/>
            <person name="Mueller R.-W."/>
            <person name="Bruemmer F."/>
            <person name="Labrenz M."/>
            <person name="Spormann A.M."/>
            <person name="Op den Camp H."/>
            <person name="Overmann J."/>
            <person name="Amann R."/>
            <person name="Jetten M.S.M."/>
            <person name="Mascher T."/>
            <person name="Medema M.H."/>
            <person name="Devos D.P."/>
            <person name="Kaster A.-K."/>
            <person name="Ovreas L."/>
            <person name="Rohde M."/>
            <person name="Galperin M.Y."/>
            <person name="Jogler C."/>
        </authorList>
    </citation>
    <scope>NUCLEOTIDE SEQUENCE [LARGE SCALE GENOMIC DNA]</scope>
    <source>
        <strain evidence="9 10">Pla133</strain>
    </source>
</reference>
<dbReference type="PANTHER" id="PTHR30576">
    <property type="entry name" value="COLANIC BIOSYNTHESIS UDP-GLUCOSE LIPID CARRIER TRANSFERASE"/>
    <property type="match status" value="1"/>
</dbReference>
<keyword evidence="4 7" id="KW-0812">Transmembrane</keyword>
<evidence type="ECO:0000256" key="4">
    <source>
        <dbReference type="ARBA" id="ARBA00022692"/>
    </source>
</evidence>
<feature type="transmembrane region" description="Helical" evidence="7">
    <location>
        <begin position="25"/>
        <end position="48"/>
    </location>
</feature>
<dbReference type="PANTHER" id="PTHR30576:SF10">
    <property type="entry name" value="SLL5057 PROTEIN"/>
    <property type="match status" value="1"/>
</dbReference>
<dbReference type="SUPFAM" id="SSF51735">
    <property type="entry name" value="NAD(P)-binding Rossmann-fold domains"/>
    <property type="match status" value="1"/>
</dbReference>
<dbReference type="InterPro" id="IPR003362">
    <property type="entry name" value="Bact_transf"/>
</dbReference>